<dbReference type="SUPFAM" id="SSF46894">
    <property type="entry name" value="C-terminal effector domain of the bipartite response regulators"/>
    <property type="match status" value="1"/>
</dbReference>
<dbReference type="InterPro" id="IPR036388">
    <property type="entry name" value="WH-like_DNA-bd_sf"/>
</dbReference>
<evidence type="ECO:0000313" key="2">
    <source>
        <dbReference type="EMBL" id="HHK67618.1"/>
    </source>
</evidence>
<dbReference type="InterPro" id="IPR016032">
    <property type="entry name" value="Sig_transdc_resp-reg_C-effctor"/>
</dbReference>
<dbReference type="GO" id="GO:0006355">
    <property type="term" value="P:regulation of DNA-templated transcription"/>
    <property type="evidence" value="ECO:0007669"/>
    <property type="project" value="InterPro"/>
</dbReference>
<organism evidence="2">
    <name type="scientific">Caldiarchaeum subterraneum</name>
    <dbReference type="NCBI Taxonomy" id="311458"/>
    <lineage>
        <taxon>Archaea</taxon>
        <taxon>Nitrososphaerota</taxon>
        <taxon>Candidatus Caldarchaeales</taxon>
        <taxon>Candidatus Caldarchaeaceae</taxon>
        <taxon>Candidatus Caldarchaeum</taxon>
    </lineage>
</organism>
<name>A0A7C5L8H9_CALS0</name>
<comment type="caution">
    <text evidence="2">The sequence shown here is derived from an EMBL/GenBank/DDBJ whole genome shotgun (WGS) entry which is preliminary data.</text>
</comment>
<sequence length="35" mass="3918">MRDIAEKLGLSKSTVSRHLRAAVRKLALSLPTERL</sequence>
<dbReference type="InterPro" id="IPR007050">
    <property type="entry name" value="HTH_bacterioopsin"/>
</dbReference>
<dbReference type="EMBL" id="DRWN01000007">
    <property type="protein sequence ID" value="HHK67618.1"/>
    <property type="molecule type" value="Genomic_DNA"/>
</dbReference>
<dbReference type="GO" id="GO:0003677">
    <property type="term" value="F:DNA binding"/>
    <property type="evidence" value="ECO:0007669"/>
    <property type="project" value="InterPro"/>
</dbReference>
<dbReference type="Gene3D" id="1.10.10.10">
    <property type="entry name" value="Winged helix-like DNA-binding domain superfamily/Winged helix DNA-binding domain"/>
    <property type="match status" value="1"/>
</dbReference>
<accession>A0A7C5L8H9</accession>
<dbReference type="Pfam" id="PF04967">
    <property type="entry name" value="HTH_10"/>
    <property type="match status" value="1"/>
</dbReference>
<dbReference type="InterPro" id="IPR000792">
    <property type="entry name" value="Tscrpt_reg_LuxR_C"/>
</dbReference>
<feature type="domain" description="HTH luxR-type" evidence="1">
    <location>
        <begin position="1"/>
        <end position="35"/>
    </location>
</feature>
<gene>
    <name evidence="2" type="ORF">ENM11_00480</name>
</gene>
<dbReference type="PROSITE" id="PS50043">
    <property type="entry name" value="HTH_LUXR_2"/>
    <property type="match status" value="1"/>
</dbReference>
<protein>
    <submittedName>
        <fullName evidence="2">Winged helix-turn-helix transcriptional regulator</fullName>
    </submittedName>
</protein>
<reference evidence="2" key="1">
    <citation type="journal article" date="2020" name="mSystems">
        <title>Genome- and Community-Level Interaction Insights into Carbon Utilization and Element Cycling Functions of Hydrothermarchaeota in Hydrothermal Sediment.</title>
        <authorList>
            <person name="Zhou Z."/>
            <person name="Liu Y."/>
            <person name="Xu W."/>
            <person name="Pan J."/>
            <person name="Luo Z.H."/>
            <person name="Li M."/>
        </authorList>
    </citation>
    <scope>NUCLEOTIDE SEQUENCE [LARGE SCALE GENOMIC DNA]</scope>
    <source>
        <strain evidence="2">SpSt-1056</strain>
    </source>
</reference>
<proteinExistence type="predicted"/>
<evidence type="ECO:0000259" key="1">
    <source>
        <dbReference type="PROSITE" id="PS50043"/>
    </source>
</evidence>
<dbReference type="AlphaFoldDB" id="A0A7C5L8H9"/>